<gene>
    <name evidence="7" type="ORF">HGP28_15995</name>
</gene>
<feature type="transmembrane region" description="Helical" evidence="5">
    <location>
        <begin position="145"/>
        <end position="168"/>
    </location>
</feature>
<organism evidence="7 8">
    <name type="scientific">Vibrio agarilyticus</name>
    <dbReference type="NCBI Taxonomy" id="2726741"/>
    <lineage>
        <taxon>Bacteria</taxon>
        <taxon>Pseudomonadati</taxon>
        <taxon>Pseudomonadota</taxon>
        <taxon>Gammaproteobacteria</taxon>
        <taxon>Vibrionales</taxon>
        <taxon>Vibrionaceae</taxon>
        <taxon>Vibrio</taxon>
    </lineage>
</organism>
<evidence type="ECO:0000313" key="7">
    <source>
        <dbReference type="EMBL" id="NLS14382.1"/>
    </source>
</evidence>
<dbReference type="PANTHER" id="PTHR37422">
    <property type="entry name" value="TEICHURONIC ACID BIOSYNTHESIS PROTEIN TUAE"/>
    <property type="match status" value="1"/>
</dbReference>
<keyword evidence="8" id="KW-1185">Reference proteome</keyword>
<feature type="transmembrane region" description="Helical" evidence="5">
    <location>
        <begin position="32"/>
        <end position="52"/>
    </location>
</feature>
<dbReference type="GO" id="GO:0016874">
    <property type="term" value="F:ligase activity"/>
    <property type="evidence" value="ECO:0007669"/>
    <property type="project" value="UniProtKB-KW"/>
</dbReference>
<keyword evidence="4 5" id="KW-0472">Membrane</keyword>
<dbReference type="InterPro" id="IPR007016">
    <property type="entry name" value="O-antigen_ligase-rel_domated"/>
</dbReference>
<protein>
    <submittedName>
        <fullName evidence="7">O-antigen ligase family protein</fullName>
    </submittedName>
</protein>
<evidence type="ECO:0000259" key="6">
    <source>
        <dbReference type="Pfam" id="PF04932"/>
    </source>
</evidence>
<feature type="transmembrane region" description="Helical" evidence="5">
    <location>
        <begin position="412"/>
        <end position="430"/>
    </location>
</feature>
<dbReference type="RefSeq" id="WP_168837479.1">
    <property type="nucleotide sequence ID" value="NZ_JABAIK010000020.1"/>
</dbReference>
<evidence type="ECO:0000256" key="5">
    <source>
        <dbReference type="SAM" id="Phobius"/>
    </source>
</evidence>
<keyword evidence="3 5" id="KW-1133">Transmembrane helix</keyword>
<feature type="transmembrane region" description="Helical" evidence="5">
    <location>
        <begin position="260"/>
        <end position="280"/>
    </location>
</feature>
<dbReference type="Proteomes" id="UP000535589">
    <property type="component" value="Unassembled WGS sequence"/>
</dbReference>
<sequence length="465" mass="52106">MLLKRRVDSVIFALVLVTIVWLPIPLGSNRPWAWSIFQVMVIVQTCAVIWCYRSTIPWRQVKSILPLLLPLILFQGFTAFQLVPLPLDWLSALSPNSAKAYSIFNRDYAPITLDIHHTQLMLILGFAYCCWVLNLSILIDRRSRLYALVLAIIVSGTIQAFYASMLALSDSSSSPIFGLPTQNGANGSFVYRNHLANYLLLCLSLGIGLIVARMSHTGPERLSMAERMQRLIVVFMSDKMIVRLSLIIMVIALIMTRSRMGNTAFMMSTVMATLIAFLFYKNKPRALVVLIISILVIDALLVGAIFGLDTVKERIDKTVIASEARPEIVAWSLQAIGDHIWFGSGAGSFYSVFPAYHQQTITQFFDHAHNEYIQFLFQSGVLGTAILVCPVIYCLMLSIHTLRTRRSGMMKGLSLGCLMAMLAMLIHILVDFNLQPTANAVLFLTVLSIVCICAKMPREGYQHFR</sequence>
<dbReference type="GO" id="GO:0016020">
    <property type="term" value="C:membrane"/>
    <property type="evidence" value="ECO:0007669"/>
    <property type="project" value="UniProtKB-SubCell"/>
</dbReference>
<dbReference type="AlphaFoldDB" id="A0A7X8TT35"/>
<feature type="domain" description="O-antigen ligase-related" evidence="6">
    <location>
        <begin position="245"/>
        <end position="388"/>
    </location>
</feature>
<feature type="transmembrane region" description="Helical" evidence="5">
    <location>
        <begin position="120"/>
        <end position="138"/>
    </location>
</feature>
<name>A0A7X8TT35_9VIBR</name>
<keyword evidence="7" id="KW-0436">Ligase</keyword>
<feature type="transmembrane region" description="Helical" evidence="5">
    <location>
        <begin position="195"/>
        <end position="212"/>
    </location>
</feature>
<reference evidence="7 8" key="1">
    <citation type="submission" date="2020-04" db="EMBL/GenBank/DDBJ databases">
        <title>Vibrio sp. SM6, a novel species isolated from seawater.</title>
        <authorList>
            <person name="Wang X."/>
        </authorList>
    </citation>
    <scope>NUCLEOTIDE SEQUENCE [LARGE SCALE GENOMIC DNA]</scope>
    <source>
        <strain evidence="7 8">SM6</strain>
    </source>
</reference>
<dbReference type="PANTHER" id="PTHR37422:SF13">
    <property type="entry name" value="LIPOPOLYSACCHARIDE BIOSYNTHESIS PROTEIN PA4999-RELATED"/>
    <property type="match status" value="1"/>
</dbReference>
<dbReference type="EMBL" id="JABAIK010000020">
    <property type="protein sequence ID" value="NLS14382.1"/>
    <property type="molecule type" value="Genomic_DNA"/>
</dbReference>
<evidence type="ECO:0000256" key="2">
    <source>
        <dbReference type="ARBA" id="ARBA00022692"/>
    </source>
</evidence>
<feature type="transmembrane region" description="Helical" evidence="5">
    <location>
        <begin position="64"/>
        <end position="83"/>
    </location>
</feature>
<feature type="transmembrane region" description="Helical" evidence="5">
    <location>
        <begin position="436"/>
        <end position="456"/>
    </location>
</feature>
<feature type="transmembrane region" description="Helical" evidence="5">
    <location>
        <begin position="7"/>
        <end position="26"/>
    </location>
</feature>
<proteinExistence type="predicted"/>
<evidence type="ECO:0000256" key="3">
    <source>
        <dbReference type="ARBA" id="ARBA00022989"/>
    </source>
</evidence>
<dbReference type="Pfam" id="PF04932">
    <property type="entry name" value="Wzy_C"/>
    <property type="match status" value="1"/>
</dbReference>
<feature type="transmembrane region" description="Helical" evidence="5">
    <location>
        <begin position="232"/>
        <end position="254"/>
    </location>
</feature>
<accession>A0A7X8TT35</accession>
<feature type="transmembrane region" description="Helical" evidence="5">
    <location>
        <begin position="287"/>
        <end position="308"/>
    </location>
</feature>
<evidence type="ECO:0000256" key="1">
    <source>
        <dbReference type="ARBA" id="ARBA00004141"/>
    </source>
</evidence>
<keyword evidence="2 5" id="KW-0812">Transmembrane</keyword>
<evidence type="ECO:0000256" key="4">
    <source>
        <dbReference type="ARBA" id="ARBA00023136"/>
    </source>
</evidence>
<dbReference type="InterPro" id="IPR051533">
    <property type="entry name" value="WaaL-like"/>
</dbReference>
<feature type="transmembrane region" description="Helical" evidence="5">
    <location>
        <begin position="375"/>
        <end position="400"/>
    </location>
</feature>
<evidence type="ECO:0000313" key="8">
    <source>
        <dbReference type="Proteomes" id="UP000535589"/>
    </source>
</evidence>
<comment type="subcellular location">
    <subcellularLocation>
        <location evidence="1">Membrane</location>
        <topology evidence="1">Multi-pass membrane protein</topology>
    </subcellularLocation>
</comment>
<comment type="caution">
    <text evidence="7">The sequence shown here is derived from an EMBL/GenBank/DDBJ whole genome shotgun (WGS) entry which is preliminary data.</text>
</comment>